<keyword evidence="3" id="KW-0808">Transferase</keyword>
<evidence type="ECO:0000256" key="1">
    <source>
        <dbReference type="ARBA" id="ARBA00008867"/>
    </source>
</evidence>
<dbReference type="SMART" id="SM00220">
    <property type="entry name" value="S_TKc"/>
    <property type="match status" value="1"/>
</dbReference>
<comment type="similarity">
    <text evidence="1">Belongs to the protein kinase superfamily. CMGC Ser/Thr protein kinase family. MNB/DYRK subfamily.</text>
</comment>
<gene>
    <name evidence="9" type="ORF">EZS28_028530</name>
</gene>
<dbReference type="EMBL" id="SNRW01010875">
    <property type="protein sequence ID" value="KAA6375943.1"/>
    <property type="molecule type" value="Genomic_DNA"/>
</dbReference>
<feature type="region of interest" description="Disordered" evidence="7">
    <location>
        <begin position="357"/>
        <end position="403"/>
    </location>
</feature>
<feature type="domain" description="Protein kinase" evidence="8">
    <location>
        <begin position="1"/>
        <end position="201"/>
    </location>
</feature>
<dbReference type="Proteomes" id="UP000324800">
    <property type="component" value="Unassembled WGS sequence"/>
</dbReference>
<dbReference type="GO" id="GO:0005856">
    <property type="term" value="C:cytoskeleton"/>
    <property type="evidence" value="ECO:0007669"/>
    <property type="project" value="TreeGrafter"/>
</dbReference>
<keyword evidence="2" id="KW-0723">Serine/threonine-protein kinase</keyword>
<organism evidence="9 10">
    <name type="scientific">Streblomastix strix</name>
    <dbReference type="NCBI Taxonomy" id="222440"/>
    <lineage>
        <taxon>Eukaryota</taxon>
        <taxon>Metamonada</taxon>
        <taxon>Preaxostyla</taxon>
        <taxon>Oxymonadida</taxon>
        <taxon>Streblomastigidae</taxon>
        <taxon>Streblomastix</taxon>
    </lineage>
</organism>
<dbReference type="InterPro" id="IPR011009">
    <property type="entry name" value="Kinase-like_dom_sf"/>
</dbReference>
<accession>A0A5J4V0B7</accession>
<sequence length="629" mass="72942">PMSTSLVRRFAIQILNSLRYLHRHRIIHCDLKPENILLKNPTKSGIKVIDFGSSCFANEIIYSYIQSRFYRAPEVILGIQYSTAIDMWSFGCILCELHTGWPIFPGETEVEQVIYIMEILGLPPKYILNVSSRKQLFFDQQGRPIIHLKVQGKTRKPGSCSILQALNGCNDALFIDFIERCLQWDPRKRLSPIQAIEHKWILGKIWIIKKESKINPDKERNDNNHNNEIVTNKEKQNNNEKGLNFSKILVPRQFALKNSEQTSSYKPISAKRSFRNDKYRVQDKYTNEYGDGNKYQLNDFITEREKIKSEGKNGAILGSVTGRVNSKKRKTRNNDIYSQLFENGLFLGMGVSSATRIRRGRQKTCREKVKRTGKRREQSSSEEYSPNGNNSSKQDLEDGCKKDTKKEKQDQNMYIFFVFVNLFQATKVNMMKFDHDKQVNRNAIRQDPFVWPALSLLSYSELLQMYKNSVQYGINEGLCIRCGKDKKPELGQTRHCCLNKPKTCIKEWSLSEDRWQSTLKETLQQWKQAIIDSDKAKKDSQEIKNKEKLKEKNSSNVNNNEIEQQQEEEIQDSEITNIIDDDTSHPIPINCLKWAMQSILLEGLSISDCNAHSIFRDVGFGMFYIGNMC</sequence>
<evidence type="ECO:0000313" key="10">
    <source>
        <dbReference type="Proteomes" id="UP000324800"/>
    </source>
</evidence>
<evidence type="ECO:0000256" key="6">
    <source>
        <dbReference type="ARBA" id="ARBA00022840"/>
    </source>
</evidence>
<evidence type="ECO:0000256" key="2">
    <source>
        <dbReference type="ARBA" id="ARBA00022527"/>
    </source>
</evidence>
<dbReference type="PANTHER" id="PTHR24058:SF22">
    <property type="entry name" value="DUAL SPECIFICITY TYROSINE-PHOSPHORYLATION-REGULATED KINASE 4"/>
    <property type="match status" value="1"/>
</dbReference>
<comment type="caution">
    <text evidence="9">The sequence shown here is derived from an EMBL/GenBank/DDBJ whole genome shotgun (WGS) entry which is preliminary data.</text>
</comment>
<proteinExistence type="inferred from homology"/>
<evidence type="ECO:0000256" key="4">
    <source>
        <dbReference type="ARBA" id="ARBA00022741"/>
    </source>
</evidence>
<dbReference type="PANTHER" id="PTHR24058">
    <property type="entry name" value="DUAL SPECIFICITY PROTEIN KINASE"/>
    <property type="match status" value="1"/>
</dbReference>
<keyword evidence="6" id="KW-0067">ATP-binding</keyword>
<dbReference type="SUPFAM" id="SSF56112">
    <property type="entry name" value="Protein kinase-like (PK-like)"/>
    <property type="match status" value="1"/>
</dbReference>
<keyword evidence="5 9" id="KW-0418">Kinase</keyword>
<feature type="compositionally biased region" description="Polar residues" evidence="7">
    <location>
        <begin position="381"/>
        <end position="393"/>
    </location>
</feature>
<dbReference type="OrthoDB" id="9332038at2759"/>
<evidence type="ECO:0000256" key="3">
    <source>
        <dbReference type="ARBA" id="ARBA00022679"/>
    </source>
</evidence>
<dbReference type="InterPro" id="IPR050494">
    <property type="entry name" value="Ser_Thr_dual-spec_kinase"/>
</dbReference>
<dbReference type="Pfam" id="PF00069">
    <property type="entry name" value="Pkinase"/>
    <property type="match status" value="1"/>
</dbReference>
<dbReference type="PROSITE" id="PS00108">
    <property type="entry name" value="PROTEIN_KINASE_ST"/>
    <property type="match status" value="1"/>
</dbReference>
<name>A0A5J4V0B7_9EUKA</name>
<reference evidence="9 10" key="1">
    <citation type="submission" date="2019-03" db="EMBL/GenBank/DDBJ databases">
        <title>Single cell metagenomics reveals metabolic interactions within the superorganism composed of flagellate Streblomastix strix and complex community of Bacteroidetes bacteria on its surface.</title>
        <authorList>
            <person name="Treitli S.C."/>
            <person name="Kolisko M."/>
            <person name="Husnik F."/>
            <person name="Keeling P."/>
            <person name="Hampl V."/>
        </authorList>
    </citation>
    <scope>NUCLEOTIDE SEQUENCE [LARGE SCALE GENOMIC DNA]</scope>
    <source>
        <strain evidence="9">ST1C</strain>
    </source>
</reference>
<feature type="region of interest" description="Disordered" evidence="7">
    <location>
        <begin position="215"/>
        <end position="237"/>
    </location>
</feature>
<feature type="compositionally biased region" description="Basic and acidic residues" evidence="7">
    <location>
        <begin position="394"/>
        <end position="403"/>
    </location>
</feature>
<feature type="compositionally biased region" description="Basic residues" evidence="7">
    <location>
        <begin position="357"/>
        <end position="374"/>
    </location>
</feature>
<feature type="compositionally biased region" description="Low complexity" evidence="7">
    <location>
        <begin position="554"/>
        <end position="563"/>
    </location>
</feature>
<feature type="region of interest" description="Disordered" evidence="7">
    <location>
        <begin position="546"/>
        <end position="569"/>
    </location>
</feature>
<dbReference type="InterPro" id="IPR008271">
    <property type="entry name" value="Ser/Thr_kinase_AS"/>
</dbReference>
<feature type="non-terminal residue" evidence="9">
    <location>
        <position position="1"/>
    </location>
</feature>
<evidence type="ECO:0000256" key="7">
    <source>
        <dbReference type="SAM" id="MobiDB-lite"/>
    </source>
</evidence>
<dbReference type="AlphaFoldDB" id="A0A5J4V0B7"/>
<keyword evidence="4" id="KW-0547">Nucleotide-binding</keyword>
<dbReference type="GO" id="GO:0005737">
    <property type="term" value="C:cytoplasm"/>
    <property type="evidence" value="ECO:0007669"/>
    <property type="project" value="TreeGrafter"/>
</dbReference>
<dbReference type="PROSITE" id="PS50011">
    <property type="entry name" value="PROTEIN_KINASE_DOM"/>
    <property type="match status" value="1"/>
</dbReference>
<dbReference type="GO" id="GO:0004674">
    <property type="term" value="F:protein serine/threonine kinase activity"/>
    <property type="evidence" value="ECO:0007669"/>
    <property type="project" value="UniProtKB-KW"/>
</dbReference>
<dbReference type="InterPro" id="IPR000719">
    <property type="entry name" value="Prot_kinase_dom"/>
</dbReference>
<evidence type="ECO:0000259" key="8">
    <source>
        <dbReference type="PROSITE" id="PS50011"/>
    </source>
</evidence>
<dbReference type="Gene3D" id="1.10.510.10">
    <property type="entry name" value="Transferase(Phosphotransferase) domain 1"/>
    <property type="match status" value="1"/>
</dbReference>
<evidence type="ECO:0000313" key="9">
    <source>
        <dbReference type="EMBL" id="KAA6375943.1"/>
    </source>
</evidence>
<protein>
    <submittedName>
        <fullName evidence="9">Putative Dual specificity protein kinase pom1</fullName>
    </submittedName>
</protein>
<evidence type="ECO:0000256" key="5">
    <source>
        <dbReference type="ARBA" id="ARBA00022777"/>
    </source>
</evidence>
<dbReference type="GO" id="GO:0005524">
    <property type="term" value="F:ATP binding"/>
    <property type="evidence" value="ECO:0007669"/>
    <property type="project" value="UniProtKB-KW"/>
</dbReference>